<proteinExistence type="predicted"/>
<dbReference type="AlphaFoldDB" id="A0A249VZP0"/>
<reference evidence="3 4" key="1">
    <citation type="submission" date="2015-08" db="EMBL/GenBank/DDBJ databases">
        <title>Draft Genome Sequences of Vibrio parahaemolyticus Strains.</title>
        <authorList>
            <person name="Gonzalez-Escalona N."/>
            <person name="DePaola A."/>
        </authorList>
    </citation>
    <scope>NUCLEOTIDE SEQUENCE [LARGE SCALE GENOMIC DNA]</scope>
    <source>
        <strain evidence="3 4">CFSAN001621</strain>
    </source>
</reference>
<dbReference type="Pfam" id="PF18914">
    <property type="entry name" value="DUF5666"/>
    <property type="match status" value="3"/>
</dbReference>
<dbReference type="RefSeq" id="WP_005499100.1">
    <property type="nucleotide sequence ID" value="NZ_CP023247.2"/>
</dbReference>
<keyword evidence="4" id="KW-1185">Reference proteome</keyword>
<dbReference type="InterPro" id="IPR043724">
    <property type="entry name" value="DUF5666"/>
</dbReference>
<feature type="domain" description="DUF5666" evidence="1">
    <location>
        <begin position="322"/>
        <end position="391"/>
    </location>
</feature>
<evidence type="ECO:0000313" key="2">
    <source>
        <dbReference type="EMBL" id="ASZ49983.1"/>
    </source>
</evidence>
<sequence length="397" mass="43422">MKKLALIFVVGLALSGCGGSGSDNNDSSSTLPAAKPSAAIGSVESVDAKESTLTVNGYTYRVSKVVYGNTPLALTVVQPNMMVKVDENIQKTTDAHTVVSLEPTITGRVTAIDYAKKTFSVNGVELQFDGLSNEIDLGEWVMVSSLPTADAGYKVLSVVEIDVDHYPSLGDMYEIEGRIASIDANQGTFKLGANITVSYHSVDQLKVGQWVEAEGKMEGGTFVASDVEIEGYDNLENDSDVEGIVTWVANDYSEFSLNYRGAFFVDNATRFEDGSKMSLKQGQEVDVSSVLRNGKRIATIVEFEAPDFDDNHQWQGKEFECEGYVSNYDANARTFEIERCENDADQRLNNKLVVIDAQTQFQGIEELNLNGARVEVDGVIINNQNVAREIEREGYDD</sequence>
<feature type="domain" description="DUF5666" evidence="1">
    <location>
        <begin position="176"/>
        <end position="228"/>
    </location>
</feature>
<dbReference type="PROSITE" id="PS51257">
    <property type="entry name" value="PROKAR_LIPOPROTEIN"/>
    <property type="match status" value="1"/>
</dbReference>
<dbReference type="EMBL" id="CP023247">
    <property type="protein sequence ID" value="ASZ49983.1"/>
    <property type="molecule type" value="Genomic_DNA"/>
</dbReference>
<organism evidence="2">
    <name type="scientific">Vibrio parahaemolyticus</name>
    <dbReference type="NCBI Taxonomy" id="670"/>
    <lineage>
        <taxon>Bacteria</taxon>
        <taxon>Pseudomonadati</taxon>
        <taxon>Pseudomonadota</taxon>
        <taxon>Gammaproteobacteria</taxon>
        <taxon>Vibrionales</taxon>
        <taxon>Vibrionaceae</taxon>
        <taxon>Vibrio</taxon>
    </lineage>
</organism>
<evidence type="ECO:0000313" key="3">
    <source>
        <dbReference type="EMBL" id="OQJ98760.1"/>
    </source>
</evidence>
<evidence type="ECO:0000259" key="1">
    <source>
        <dbReference type="Pfam" id="PF18914"/>
    </source>
</evidence>
<name>A0A249VZP0_VIBPH</name>
<dbReference type="Proteomes" id="UP000191946">
    <property type="component" value="Unassembled WGS sequence"/>
</dbReference>
<evidence type="ECO:0000313" key="4">
    <source>
        <dbReference type="Proteomes" id="UP000191946"/>
    </source>
</evidence>
<reference evidence="2" key="2">
    <citation type="submission" date="2017-09" db="EMBL/GenBank/DDBJ databases">
        <authorList>
            <person name="Ehlers B."/>
            <person name="Leendertz F.H."/>
        </authorList>
    </citation>
    <scope>NUCLEOTIDE SEQUENCE</scope>
    <source>
        <strain evidence="2">MAVP-26</strain>
    </source>
</reference>
<gene>
    <name evidence="3" type="ORF">AKG60_12020</name>
    <name evidence="2" type="ORF">YA91_05090</name>
</gene>
<dbReference type="EMBL" id="LHQV01000015">
    <property type="protein sequence ID" value="OQJ98760.1"/>
    <property type="molecule type" value="Genomic_DNA"/>
</dbReference>
<accession>A0A249VZP0</accession>
<feature type="domain" description="DUF5666" evidence="1">
    <location>
        <begin position="242"/>
        <end position="302"/>
    </location>
</feature>
<protein>
    <recommendedName>
        <fullName evidence="1">DUF5666 domain-containing protein</fullName>
    </recommendedName>
</protein>